<keyword evidence="1" id="KW-0812">Transmembrane</keyword>
<dbReference type="AlphaFoldDB" id="A0A1C5JXR1"/>
<feature type="transmembrane region" description="Helical" evidence="1">
    <location>
        <begin position="86"/>
        <end position="104"/>
    </location>
</feature>
<name>A0A1C5JXR1_9ACTN</name>
<evidence type="ECO:0000313" key="2">
    <source>
        <dbReference type="EMBL" id="SCG75362.1"/>
    </source>
</evidence>
<proteinExistence type="predicted"/>
<evidence type="ECO:0000256" key="1">
    <source>
        <dbReference type="SAM" id="Phobius"/>
    </source>
</evidence>
<accession>A0A1C5JXR1</accession>
<dbReference type="RefSeq" id="WP_157745107.1">
    <property type="nucleotide sequence ID" value="NZ_LT607753.1"/>
</dbReference>
<feature type="transmembrane region" description="Helical" evidence="1">
    <location>
        <begin position="124"/>
        <end position="142"/>
    </location>
</feature>
<gene>
    <name evidence="2" type="ORF">GA0070614_5656</name>
</gene>
<dbReference type="Proteomes" id="UP000198215">
    <property type="component" value="Chromosome I"/>
</dbReference>
<protein>
    <submittedName>
        <fullName evidence="2">Uncharacterized protein</fullName>
    </submittedName>
</protein>
<sequence length="158" mass="15919">MPHPDDVDQHEQPDDPCGHVLWPWLLLALALPGVAWSAYDAAIAAAPSFGEPPSPQDQATSAAALLSGASLCLTTALLTATVCRRVPATVGCLVAAAGYATLALTGPGRQAPLGAADQAGWVAAWTPPTSWLVGAGLVAVALRAASVRAVRRPVAGAT</sequence>
<evidence type="ECO:0000313" key="3">
    <source>
        <dbReference type="Proteomes" id="UP000198215"/>
    </source>
</evidence>
<keyword evidence="3" id="KW-1185">Reference proteome</keyword>
<dbReference type="EMBL" id="LT607753">
    <property type="protein sequence ID" value="SCG75362.1"/>
    <property type="molecule type" value="Genomic_DNA"/>
</dbReference>
<keyword evidence="1" id="KW-0472">Membrane</keyword>
<feature type="transmembrane region" description="Helical" evidence="1">
    <location>
        <begin position="20"/>
        <end position="39"/>
    </location>
</feature>
<reference evidence="3" key="1">
    <citation type="submission" date="2016-06" db="EMBL/GenBank/DDBJ databases">
        <authorList>
            <person name="Varghese N."/>
            <person name="Submissions Spin"/>
        </authorList>
    </citation>
    <scope>NUCLEOTIDE SEQUENCE [LARGE SCALE GENOMIC DNA]</scope>
    <source>
        <strain evidence="3">DSM 45161</strain>
    </source>
</reference>
<organism evidence="2 3">
    <name type="scientific">Micromonospora coxensis</name>
    <dbReference type="NCBI Taxonomy" id="356852"/>
    <lineage>
        <taxon>Bacteria</taxon>
        <taxon>Bacillati</taxon>
        <taxon>Actinomycetota</taxon>
        <taxon>Actinomycetes</taxon>
        <taxon>Micromonosporales</taxon>
        <taxon>Micromonosporaceae</taxon>
        <taxon>Micromonospora</taxon>
    </lineage>
</organism>
<keyword evidence="1" id="KW-1133">Transmembrane helix</keyword>